<protein>
    <recommendedName>
        <fullName evidence="8">CASP-like protein</fullName>
    </recommendedName>
</protein>
<accession>A0A8B9AAC4</accession>
<evidence type="ECO:0000259" key="10">
    <source>
        <dbReference type="Pfam" id="PF04535"/>
    </source>
</evidence>
<comment type="subcellular location">
    <subcellularLocation>
        <location evidence="1 8">Cell membrane</location>
        <topology evidence="1 8">Multi-pass membrane protein</topology>
    </subcellularLocation>
</comment>
<name>A0A8B9AAC4_PHODC</name>
<dbReference type="PANTHER" id="PTHR33573:SF53">
    <property type="entry name" value="CASP-LIKE PROTEIN 4A2"/>
    <property type="match status" value="1"/>
</dbReference>
<dbReference type="KEGG" id="pda:103701982"/>
<feature type="region of interest" description="Disordered" evidence="9">
    <location>
        <begin position="1"/>
        <end position="22"/>
    </location>
</feature>
<reference evidence="12" key="2">
    <citation type="submission" date="2025-08" db="UniProtKB">
        <authorList>
            <consortium name="RefSeq"/>
        </authorList>
    </citation>
    <scope>IDENTIFICATION</scope>
    <source>
        <tissue evidence="12">Young leaves</tissue>
    </source>
</reference>
<dbReference type="Pfam" id="PF04535">
    <property type="entry name" value="CASP_dom"/>
    <property type="match status" value="1"/>
</dbReference>
<evidence type="ECO:0000313" key="12">
    <source>
        <dbReference type="RefSeq" id="XP_038983636.1"/>
    </source>
</evidence>
<keyword evidence="11" id="KW-1185">Reference proteome</keyword>
<feature type="transmembrane region" description="Helical" evidence="8">
    <location>
        <begin position="107"/>
        <end position="128"/>
    </location>
</feature>
<dbReference type="OrthoDB" id="672180at2759"/>
<keyword evidence="4 8" id="KW-1003">Cell membrane</keyword>
<dbReference type="RefSeq" id="XP_038983636.1">
    <property type="nucleotide sequence ID" value="XM_039127708.1"/>
</dbReference>
<evidence type="ECO:0000256" key="7">
    <source>
        <dbReference type="ARBA" id="ARBA00023136"/>
    </source>
</evidence>
<evidence type="ECO:0000256" key="3">
    <source>
        <dbReference type="ARBA" id="ARBA00011489"/>
    </source>
</evidence>
<dbReference type="InterPro" id="IPR006702">
    <property type="entry name" value="CASP_dom"/>
</dbReference>
<feature type="transmembrane region" description="Helical" evidence="8">
    <location>
        <begin position="192"/>
        <end position="213"/>
    </location>
</feature>
<dbReference type="PANTHER" id="PTHR33573">
    <property type="entry name" value="CASP-LIKE PROTEIN 4A4"/>
    <property type="match status" value="1"/>
</dbReference>
<evidence type="ECO:0000256" key="6">
    <source>
        <dbReference type="ARBA" id="ARBA00022989"/>
    </source>
</evidence>
<evidence type="ECO:0000256" key="5">
    <source>
        <dbReference type="ARBA" id="ARBA00022692"/>
    </source>
</evidence>
<reference evidence="11" key="1">
    <citation type="journal article" date="2019" name="Nat. Commun.">
        <title>Genome-wide association mapping of date palm fruit traits.</title>
        <authorList>
            <person name="Hazzouri K.M."/>
            <person name="Gros-Balthazard M."/>
            <person name="Flowers J.M."/>
            <person name="Copetti D."/>
            <person name="Lemansour A."/>
            <person name="Lebrun M."/>
            <person name="Masmoudi K."/>
            <person name="Ferrand S."/>
            <person name="Dhar M.I."/>
            <person name="Fresquez Z.A."/>
            <person name="Rosas U."/>
            <person name="Zhang J."/>
            <person name="Talag J."/>
            <person name="Lee S."/>
            <person name="Kudrna D."/>
            <person name="Powell R.F."/>
            <person name="Leitch I.J."/>
            <person name="Krueger R.R."/>
            <person name="Wing R.A."/>
            <person name="Amiri K.M.A."/>
            <person name="Purugganan M.D."/>
        </authorList>
    </citation>
    <scope>NUCLEOTIDE SEQUENCE [LARGE SCALE GENOMIC DNA]</scope>
    <source>
        <strain evidence="11">cv. Khalas</strain>
    </source>
</reference>
<comment type="similarity">
    <text evidence="2 8">Belongs to the Casparian strip membrane proteins (CASP) family.</text>
</comment>
<dbReference type="AlphaFoldDB" id="A0A8B9AAC4"/>
<organism evidence="11 12">
    <name type="scientific">Phoenix dactylifera</name>
    <name type="common">Date palm</name>
    <dbReference type="NCBI Taxonomy" id="42345"/>
    <lineage>
        <taxon>Eukaryota</taxon>
        <taxon>Viridiplantae</taxon>
        <taxon>Streptophyta</taxon>
        <taxon>Embryophyta</taxon>
        <taxon>Tracheophyta</taxon>
        <taxon>Spermatophyta</taxon>
        <taxon>Magnoliopsida</taxon>
        <taxon>Liliopsida</taxon>
        <taxon>Arecaceae</taxon>
        <taxon>Coryphoideae</taxon>
        <taxon>Phoeniceae</taxon>
        <taxon>Phoenix</taxon>
    </lineage>
</organism>
<evidence type="ECO:0000256" key="4">
    <source>
        <dbReference type="ARBA" id="ARBA00022475"/>
    </source>
</evidence>
<sequence>MAALTTGSPPRPAPLPAPPEGIPAPALVANREQRADGWHVWSGGERREEASRGVSRILWRGRLAASLWKAAVGARVAEAVLCLVAFSVLAADHRKGWALDSYDRYKQFRYCVSVNVIGFVYSGFQVYAQVHHMMKKKHIIDRSVGDYFDFAMDQILAYLLISASSSATARIADWVSNWGTDPFPSMANGSVAVSFLAFLAFAFSSLISAYNLFNQNNFGSQFQ</sequence>
<evidence type="ECO:0000313" key="11">
    <source>
        <dbReference type="Proteomes" id="UP000228380"/>
    </source>
</evidence>
<feature type="domain" description="Casparian strip membrane protein" evidence="10">
    <location>
        <begin position="66"/>
        <end position="200"/>
    </location>
</feature>
<keyword evidence="6 8" id="KW-1133">Transmembrane helix</keyword>
<dbReference type="GeneID" id="103701982"/>
<evidence type="ECO:0000256" key="9">
    <source>
        <dbReference type="SAM" id="MobiDB-lite"/>
    </source>
</evidence>
<evidence type="ECO:0000256" key="8">
    <source>
        <dbReference type="RuleBase" id="RU361233"/>
    </source>
</evidence>
<evidence type="ECO:0000256" key="2">
    <source>
        <dbReference type="ARBA" id="ARBA00007651"/>
    </source>
</evidence>
<evidence type="ECO:0000256" key="1">
    <source>
        <dbReference type="ARBA" id="ARBA00004651"/>
    </source>
</evidence>
<dbReference type="GO" id="GO:0005886">
    <property type="term" value="C:plasma membrane"/>
    <property type="evidence" value="ECO:0007669"/>
    <property type="project" value="UniProtKB-SubCell"/>
</dbReference>
<gene>
    <name evidence="12" type="primary">LOC103701982</name>
</gene>
<keyword evidence="7 8" id="KW-0472">Membrane</keyword>
<feature type="compositionally biased region" description="Pro residues" evidence="9">
    <location>
        <begin position="9"/>
        <end position="22"/>
    </location>
</feature>
<proteinExistence type="inferred from homology"/>
<comment type="subunit">
    <text evidence="3 8">Homodimer and heterodimers.</text>
</comment>
<keyword evidence="5 8" id="KW-0812">Transmembrane</keyword>
<feature type="transmembrane region" description="Helical" evidence="8">
    <location>
        <begin position="66"/>
        <end position="87"/>
    </location>
</feature>
<dbReference type="Proteomes" id="UP000228380">
    <property type="component" value="Chromosome 6"/>
</dbReference>
<comment type="caution">
    <text evidence="8">Lacks conserved residue(s) required for the propagation of feature annotation.</text>
</comment>